<dbReference type="InterPro" id="IPR032675">
    <property type="entry name" value="LRR_dom_sf"/>
</dbReference>
<dbReference type="GO" id="GO:0006952">
    <property type="term" value="P:defense response"/>
    <property type="evidence" value="ECO:0007669"/>
    <property type="project" value="InterPro"/>
</dbReference>
<dbReference type="Pfam" id="PF00931">
    <property type="entry name" value="NB-ARC"/>
    <property type="match status" value="1"/>
</dbReference>
<dbReference type="Gene3D" id="3.80.10.10">
    <property type="entry name" value="Ribonuclease Inhibitor"/>
    <property type="match status" value="2"/>
</dbReference>
<reference evidence="2" key="2">
    <citation type="submission" date="2023-05" db="EMBL/GenBank/DDBJ databases">
        <authorList>
            <person name="Schelkunov M.I."/>
        </authorList>
    </citation>
    <scope>NUCLEOTIDE SEQUENCE</scope>
    <source>
        <strain evidence="2">Hsosn_3</strain>
        <tissue evidence="2">Leaf</tissue>
    </source>
</reference>
<dbReference type="InterPro" id="IPR002182">
    <property type="entry name" value="NB-ARC"/>
</dbReference>
<keyword evidence="3" id="KW-1185">Reference proteome</keyword>
<dbReference type="Gene3D" id="3.40.50.10140">
    <property type="entry name" value="Toll/interleukin-1 receptor homology (TIR) domain"/>
    <property type="match status" value="1"/>
</dbReference>
<protein>
    <recommendedName>
        <fullName evidence="1">NB-ARC domain-containing protein</fullName>
    </recommendedName>
</protein>
<dbReference type="PANTHER" id="PTHR11017:SF271">
    <property type="entry name" value="DISEASE RESISTANCE PROTEIN (TIR-NBS-LRR CLASS) FAMILY"/>
    <property type="match status" value="1"/>
</dbReference>
<dbReference type="SUPFAM" id="SSF52540">
    <property type="entry name" value="P-loop containing nucleoside triphosphate hydrolases"/>
    <property type="match status" value="1"/>
</dbReference>
<organism evidence="2 3">
    <name type="scientific">Heracleum sosnowskyi</name>
    <dbReference type="NCBI Taxonomy" id="360622"/>
    <lineage>
        <taxon>Eukaryota</taxon>
        <taxon>Viridiplantae</taxon>
        <taxon>Streptophyta</taxon>
        <taxon>Embryophyta</taxon>
        <taxon>Tracheophyta</taxon>
        <taxon>Spermatophyta</taxon>
        <taxon>Magnoliopsida</taxon>
        <taxon>eudicotyledons</taxon>
        <taxon>Gunneridae</taxon>
        <taxon>Pentapetalae</taxon>
        <taxon>asterids</taxon>
        <taxon>campanulids</taxon>
        <taxon>Apiales</taxon>
        <taxon>Apiaceae</taxon>
        <taxon>Apioideae</taxon>
        <taxon>apioid superclade</taxon>
        <taxon>Tordylieae</taxon>
        <taxon>Tordyliinae</taxon>
        <taxon>Heracleum</taxon>
    </lineage>
</organism>
<dbReference type="Gene3D" id="3.40.50.300">
    <property type="entry name" value="P-loop containing nucleotide triphosphate hydrolases"/>
    <property type="match status" value="1"/>
</dbReference>
<dbReference type="InterPro" id="IPR044974">
    <property type="entry name" value="Disease_R_plants"/>
</dbReference>
<dbReference type="GO" id="GO:0043531">
    <property type="term" value="F:ADP binding"/>
    <property type="evidence" value="ECO:0007669"/>
    <property type="project" value="InterPro"/>
</dbReference>
<dbReference type="Pfam" id="PF00560">
    <property type="entry name" value="LRR_1"/>
    <property type="match status" value="1"/>
</dbReference>
<dbReference type="InterPro" id="IPR001611">
    <property type="entry name" value="Leu-rich_rpt"/>
</dbReference>
<dbReference type="PANTHER" id="PTHR11017">
    <property type="entry name" value="LEUCINE-RICH REPEAT-CONTAINING PROTEIN"/>
    <property type="match status" value="1"/>
</dbReference>
<name>A0AAD8IC26_9APIA</name>
<dbReference type="PROSITE" id="PS51450">
    <property type="entry name" value="LRR"/>
    <property type="match status" value="1"/>
</dbReference>
<evidence type="ECO:0000313" key="3">
    <source>
        <dbReference type="Proteomes" id="UP001237642"/>
    </source>
</evidence>
<dbReference type="Proteomes" id="UP001237642">
    <property type="component" value="Unassembled WGS sequence"/>
</dbReference>
<feature type="domain" description="NB-ARC" evidence="1">
    <location>
        <begin position="63"/>
        <end position="177"/>
    </location>
</feature>
<dbReference type="InterPro" id="IPR027417">
    <property type="entry name" value="P-loop_NTPase"/>
</dbReference>
<sequence length="733" mass="82683">MDKIKEWRIALTQLANLGGMPLQNVANGYESKLIQKIVNVVKDKVTCNTASTTHPVGIGPSVQDISLWLRNGSSDVEVFALYGVGGLGKTTIAKYVYDMNFQLFEGGSFLENIREYSERSDGLVCLQRQLLSDISKGKAPTIKNLNEGILKIKKALHRRKLLIVLDDVDQVEQLDAIFGQRSRLWHYKDSLQVLRDETGTKAIEGLTLEMNTTNKDMLLGSLKFLNLSHCHGIVKTPDFTKLSALEHLVLEDCACLVEIDESIGMAEGLVLINLKDCILLKKLPEKFCTLKVLETLIISGCSNLSMLPAEMRTMESLKVFHADGLDFGDSNCTAHQNKSWREYIWGLVSVPKVSPQLSLASLPCNSITTLSLANCNLHDNSFPVDFRVAHSLEFLNLSNNPIRFLPDCFKGLKEVKIFRLRNCNQLQTLEDLPKILDFRTTDCPLLEKITFKPGLSLNTFVFPDKCENLLEMVSLFKIVPIENMDSELINSCGISDVEPMKSIQIRLYNSYTSAETKCSIQGVFEDQRQKGKVLSIFYPGSSVPTWFTSQSYVPSLSFIISHSNLQYLNTCVVYKVKPGKGTYFCLIFHNMTANKMIVYHPACYGIPEGGEYMTWLSHWRFGSHDMGPGDEVNISIFNHHDDQNFEVKEIGVYLVYEEQEQAGVHLGKHQKIQQPCDKISHCVIPVKAQPQVYHGITQLYFTGCPKGQYRGRWFDIYFGKYTGDPSSPIRELE</sequence>
<gene>
    <name evidence="2" type="ORF">POM88_027964</name>
</gene>
<comment type="caution">
    <text evidence="2">The sequence shown here is derived from an EMBL/GenBank/DDBJ whole genome shotgun (WGS) entry which is preliminary data.</text>
</comment>
<dbReference type="PRINTS" id="PR00364">
    <property type="entry name" value="DISEASERSIST"/>
</dbReference>
<dbReference type="EMBL" id="JAUIZM010000006">
    <property type="protein sequence ID" value="KAK1381220.1"/>
    <property type="molecule type" value="Genomic_DNA"/>
</dbReference>
<dbReference type="SUPFAM" id="SSF52058">
    <property type="entry name" value="L domain-like"/>
    <property type="match status" value="1"/>
</dbReference>
<dbReference type="InterPro" id="IPR035897">
    <property type="entry name" value="Toll_tir_struct_dom_sf"/>
</dbReference>
<evidence type="ECO:0000259" key="1">
    <source>
        <dbReference type="Pfam" id="PF00931"/>
    </source>
</evidence>
<accession>A0AAD8IC26</accession>
<reference evidence="2" key="1">
    <citation type="submission" date="2023-02" db="EMBL/GenBank/DDBJ databases">
        <title>Genome of toxic invasive species Heracleum sosnowskyi carries increased number of genes despite the absence of recent whole-genome duplications.</title>
        <authorList>
            <person name="Schelkunov M."/>
            <person name="Shtratnikova V."/>
            <person name="Makarenko M."/>
            <person name="Klepikova A."/>
            <person name="Omelchenko D."/>
            <person name="Novikova G."/>
            <person name="Obukhova E."/>
            <person name="Bogdanov V."/>
            <person name="Penin A."/>
            <person name="Logacheva M."/>
        </authorList>
    </citation>
    <scope>NUCLEOTIDE SEQUENCE</scope>
    <source>
        <strain evidence="2">Hsosn_3</strain>
        <tissue evidence="2">Leaf</tissue>
    </source>
</reference>
<proteinExistence type="predicted"/>
<dbReference type="AlphaFoldDB" id="A0AAD8IC26"/>
<evidence type="ECO:0000313" key="2">
    <source>
        <dbReference type="EMBL" id="KAK1381220.1"/>
    </source>
</evidence>